<feature type="transmembrane region" description="Helical" evidence="1">
    <location>
        <begin position="6"/>
        <end position="24"/>
    </location>
</feature>
<dbReference type="RefSeq" id="WP_072854360.1">
    <property type="nucleotide sequence ID" value="NZ_FQVI01000030.1"/>
</dbReference>
<evidence type="ECO:0000313" key="3">
    <source>
        <dbReference type="Proteomes" id="UP000184245"/>
    </source>
</evidence>
<keyword evidence="2" id="KW-0808">Transferase</keyword>
<dbReference type="Proteomes" id="UP000184245">
    <property type="component" value="Unassembled WGS sequence"/>
</dbReference>
<dbReference type="OrthoDB" id="1655752at2"/>
<keyword evidence="1" id="KW-1133">Transmembrane helix</keyword>
<dbReference type="AlphaFoldDB" id="A0A1M5BTQ1"/>
<keyword evidence="1" id="KW-0812">Transmembrane</keyword>
<feature type="transmembrane region" description="Helical" evidence="1">
    <location>
        <begin position="31"/>
        <end position="48"/>
    </location>
</feature>
<sequence>MTYTIAGVVGFLLFVLYDINSVLWRKKSLHCGFFAGNVLIIGATIMLIKRVWNEAFVSMGSILCGLLALFFLGLLIYTLFFALPFGETYQTMDGRPQVCSAGVYALCRHPGVLWFFFFYLFLGLSFHSLQLAGAGMVFSLCNLGYVILQDIWTFPRSLGGYEEYKKRTPFLIPTKGSLLACLTTLRERGRKEHEV</sequence>
<organism evidence="2 3">
    <name type="scientific">Lactonifactor longoviformis DSM 17459</name>
    <dbReference type="NCBI Taxonomy" id="1122155"/>
    <lineage>
        <taxon>Bacteria</taxon>
        <taxon>Bacillati</taxon>
        <taxon>Bacillota</taxon>
        <taxon>Clostridia</taxon>
        <taxon>Eubacteriales</taxon>
        <taxon>Clostridiaceae</taxon>
        <taxon>Lactonifactor</taxon>
    </lineage>
</organism>
<dbReference type="Gene3D" id="1.20.120.1630">
    <property type="match status" value="1"/>
</dbReference>
<dbReference type="GO" id="GO:0032259">
    <property type="term" value="P:methylation"/>
    <property type="evidence" value="ECO:0007669"/>
    <property type="project" value="UniProtKB-KW"/>
</dbReference>
<accession>A0A1M5BTQ1</accession>
<keyword evidence="1" id="KW-0472">Membrane</keyword>
<proteinExistence type="predicted"/>
<reference evidence="2 3" key="1">
    <citation type="submission" date="2016-11" db="EMBL/GenBank/DDBJ databases">
        <authorList>
            <person name="Jaros S."/>
            <person name="Januszkiewicz K."/>
            <person name="Wedrychowicz H."/>
        </authorList>
    </citation>
    <scope>NUCLEOTIDE SEQUENCE [LARGE SCALE GENOMIC DNA]</scope>
    <source>
        <strain evidence="2 3">DSM 17459</strain>
    </source>
</reference>
<dbReference type="EMBL" id="FQVI01000030">
    <property type="protein sequence ID" value="SHF45711.1"/>
    <property type="molecule type" value="Genomic_DNA"/>
</dbReference>
<evidence type="ECO:0000313" key="2">
    <source>
        <dbReference type="EMBL" id="SHF45711.1"/>
    </source>
</evidence>
<gene>
    <name evidence="2" type="ORF">SAMN02745158_03809</name>
</gene>
<dbReference type="STRING" id="1122155.SAMN02745158_03809"/>
<keyword evidence="3" id="KW-1185">Reference proteome</keyword>
<feature type="transmembrane region" description="Helical" evidence="1">
    <location>
        <begin position="60"/>
        <end position="83"/>
    </location>
</feature>
<keyword evidence="2" id="KW-0489">Methyltransferase</keyword>
<name>A0A1M5BTQ1_9CLOT</name>
<protein>
    <submittedName>
        <fullName evidence="2">Protein-S-isoprenylcysteine O-methyltransferase Ste14</fullName>
    </submittedName>
</protein>
<dbReference type="GO" id="GO:0008168">
    <property type="term" value="F:methyltransferase activity"/>
    <property type="evidence" value="ECO:0007669"/>
    <property type="project" value="UniProtKB-KW"/>
</dbReference>
<evidence type="ECO:0000256" key="1">
    <source>
        <dbReference type="SAM" id="Phobius"/>
    </source>
</evidence>